<sequence length="174" mass="17862">MSRLRCRRASWVLNGGWLAQPLQGEAVGEGGKADGAAVEVVGVELAVGDASFGQFADLQVPGLVAFGLAAREGLVRALLARVPVVEPHPPGPVGVLGEQRVDEQPKRLGPRGRLLGGLAELGVVPLDAQHHGLGEDLLHAAEVVGDGAHGHPGGRAQPLTSRAHGSSRSSSTTR</sequence>
<proteinExistence type="predicted"/>
<evidence type="ECO:0000313" key="2">
    <source>
        <dbReference type="EMBL" id="GAA3770360.1"/>
    </source>
</evidence>
<evidence type="ECO:0000313" key="3">
    <source>
        <dbReference type="Proteomes" id="UP001501009"/>
    </source>
</evidence>
<evidence type="ECO:0000256" key="1">
    <source>
        <dbReference type="SAM" id="MobiDB-lite"/>
    </source>
</evidence>
<dbReference type="Proteomes" id="UP001501009">
    <property type="component" value="Unassembled WGS sequence"/>
</dbReference>
<name>A0ABP7GPR2_9ACTN</name>
<dbReference type="EMBL" id="BAABDE010000002">
    <property type="protein sequence ID" value="GAA3770360.1"/>
    <property type="molecule type" value="Genomic_DNA"/>
</dbReference>
<feature type="region of interest" description="Disordered" evidence="1">
    <location>
        <begin position="145"/>
        <end position="174"/>
    </location>
</feature>
<feature type="compositionally biased region" description="Low complexity" evidence="1">
    <location>
        <begin position="160"/>
        <end position="174"/>
    </location>
</feature>
<keyword evidence="3" id="KW-1185">Reference proteome</keyword>
<gene>
    <name evidence="2" type="ORF">GCM10022403_002150</name>
</gene>
<accession>A0ABP7GPR2</accession>
<comment type="caution">
    <text evidence="2">The sequence shown here is derived from an EMBL/GenBank/DDBJ whole genome shotgun (WGS) entry which is preliminary data.</text>
</comment>
<protein>
    <submittedName>
        <fullName evidence="2">Uncharacterized protein</fullName>
    </submittedName>
</protein>
<organism evidence="2 3">
    <name type="scientific">Streptomyces coacervatus</name>
    <dbReference type="NCBI Taxonomy" id="647381"/>
    <lineage>
        <taxon>Bacteria</taxon>
        <taxon>Bacillati</taxon>
        <taxon>Actinomycetota</taxon>
        <taxon>Actinomycetes</taxon>
        <taxon>Kitasatosporales</taxon>
        <taxon>Streptomycetaceae</taxon>
        <taxon>Streptomyces</taxon>
    </lineage>
</organism>
<reference evidence="3" key="1">
    <citation type="journal article" date="2019" name="Int. J. Syst. Evol. Microbiol.">
        <title>The Global Catalogue of Microorganisms (GCM) 10K type strain sequencing project: providing services to taxonomists for standard genome sequencing and annotation.</title>
        <authorList>
            <consortium name="The Broad Institute Genomics Platform"/>
            <consortium name="The Broad Institute Genome Sequencing Center for Infectious Disease"/>
            <person name="Wu L."/>
            <person name="Ma J."/>
        </authorList>
    </citation>
    <scope>NUCLEOTIDE SEQUENCE [LARGE SCALE GENOMIC DNA]</scope>
    <source>
        <strain evidence="3">JCM 17138</strain>
    </source>
</reference>